<evidence type="ECO:0000256" key="3">
    <source>
        <dbReference type="ARBA" id="ARBA00022676"/>
    </source>
</evidence>
<dbReference type="EC" id="2.4.1.325" evidence="6"/>
<keyword evidence="4 6" id="KW-0808">Transferase</keyword>
<accession>A0A9D5WYF6</accession>
<dbReference type="GO" id="GO:0009246">
    <property type="term" value="P:enterobacterial common antigen biosynthetic process"/>
    <property type="evidence" value="ECO:0007669"/>
    <property type="project" value="InterPro"/>
</dbReference>
<keyword evidence="2" id="KW-0997">Cell inner membrane</keyword>
<evidence type="ECO:0000256" key="2">
    <source>
        <dbReference type="ARBA" id="ARBA00022519"/>
    </source>
</evidence>
<reference evidence="6" key="1">
    <citation type="submission" date="2020-04" db="EMBL/GenBank/DDBJ databases">
        <title>Deep metagenomics examines the oral microbiome during advanced dental caries in children, revealing novel taxa and co-occurrences with host molecules.</title>
        <authorList>
            <person name="Baker J.L."/>
            <person name="Morton J.T."/>
            <person name="Dinis M."/>
            <person name="Alvarez R."/>
            <person name="Tran N.C."/>
            <person name="Knight R."/>
            <person name="Edlund A."/>
        </authorList>
    </citation>
    <scope>NUCLEOTIDE SEQUENCE</scope>
    <source>
        <strain evidence="6">JCVI_32_bin.50</strain>
    </source>
</reference>
<keyword evidence="3 6" id="KW-0328">Glycosyltransferase</keyword>
<evidence type="ECO:0000256" key="4">
    <source>
        <dbReference type="ARBA" id="ARBA00022679"/>
    </source>
</evidence>
<name>A0A9D5WYF6_9BACT</name>
<dbReference type="Proteomes" id="UP000787419">
    <property type="component" value="Unassembled WGS sequence"/>
</dbReference>
<proteinExistence type="predicted"/>
<gene>
    <name evidence="6" type="ORF">HXN55_01430</name>
</gene>
<comment type="caution">
    <text evidence="6">The sequence shown here is derived from an EMBL/GenBank/DDBJ whole genome shotgun (WGS) entry which is preliminary data.</text>
</comment>
<organism evidence="6 7">
    <name type="scientific">Prevotella nigrescens</name>
    <dbReference type="NCBI Taxonomy" id="28133"/>
    <lineage>
        <taxon>Bacteria</taxon>
        <taxon>Pseudomonadati</taxon>
        <taxon>Bacteroidota</taxon>
        <taxon>Bacteroidia</taxon>
        <taxon>Bacteroidales</taxon>
        <taxon>Prevotellaceae</taxon>
        <taxon>Prevotella</taxon>
    </lineage>
</organism>
<dbReference type="Pfam" id="PF07429">
    <property type="entry name" value="Glyco_transf_56"/>
    <property type="match status" value="1"/>
</dbReference>
<evidence type="ECO:0000256" key="5">
    <source>
        <dbReference type="ARBA" id="ARBA00023136"/>
    </source>
</evidence>
<evidence type="ECO:0000256" key="1">
    <source>
        <dbReference type="ARBA" id="ARBA00022475"/>
    </source>
</evidence>
<keyword evidence="1" id="KW-1003">Cell membrane</keyword>
<protein>
    <submittedName>
        <fullName evidence="6">TDP-N-acetylfucosamine:lipid II N-acetylfucosaminyltransferase</fullName>
        <ecNumber evidence="6">2.4.1.325</ecNumber>
    </submittedName>
</protein>
<dbReference type="InterPro" id="IPR009993">
    <property type="entry name" value="WecF"/>
</dbReference>
<dbReference type="EMBL" id="JABZTM010000008">
    <property type="protein sequence ID" value="MBF1446037.1"/>
    <property type="molecule type" value="Genomic_DNA"/>
</dbReference>
<keyword evidence="5" id="KW-0472">Membrane</keyword>
<dbReference type="GO" id="GO:0008417">
    <property type="term" value="F:fucosyltransferase activity"/>
    <property type="evidence" value="ECO:0007669"/>
    <property type="project" value="InterPro"/>
</dbReference>
<sequence length="211" mass="24425">MKRHTFFRAQYLELPYFGINSGYTKENYNIFPESCHNILIGNSASIANNHLDIFNYFSRIKKGNRKIIVPLSYGGDNLYIEDICRYGKRIFGEGFTPIRGLMSLKEYFALLSTCSHAILGYEQQASLGNAFELLWEGAKLFLPKSSINYKYFKENGYNVFTIENDLTEQHLSTTLTMQEKEQNRNIFLKTASTDVNLGKIKKIYQTIEKMN</sequence>
<evidence type="ECO:0000313" key="6">
    <source>
        <dbReference type="EMBL" id="MBF1446037.1"/>
    </source>
</evidence>
<dbReference type="GO" id="GO:0102031">
    <property type="term" value="F:4-acetamido-4,6-dideoxy-D-galactose transferase activity"/>
    <property type="evidence" value="ECO:0007669"/>
    <property type="project" value="UniProtKB-EC"/>
</dbReference>
<dbReference type="AlphaFoldDB" id="A0A9D5WYF6"/>
<dbReference type="RefSeq" id="WP_278488996.1">
    <property type="nucleotide sequence ID" value="NZ_JABZTM010000008.1"/>
</dbReference>
<evidence type="ECO:0000313" key="7">
    <source>
        <dbReference type="Proteomes" id="UP000787419"/>
    </source>
</evidence>